<sequence length="126" mass="12172">MTGGTAGLQAGKGAGVLGGGGPGSGAGGAAAARAAASGVGARPGMGGVAGAAGQRGKGAEDSEHKDKYAVKEEFDEGLKVEYDELGAKAIDETTGHTVVNPVIGAAPEAPSSQQVKPHTQYKDKDA</sequence>
<dbReference type="Proteomes" id="UP000249324">
    <property type="component" value="Unassembled WGS sequence"/>
</dbReference>
<feature type="compositionally biased region" description="Gly residues" evidence="1">
    <location>
        <begin position="41"/>
        <end position="56"/>
    </location>
</feature>
<feature type="compositionally biased region" description="Gly residues" evidence="1">
    <location>
        <begin position="1"/>
        <end position="28"/>
    </location>
</feature>
<accession>A0ABD6FI57</accession>
<dbReference type="AlphaFoldDB" id="A0ABD6FI57"/>
<dbReference type="EMBL" id="QGUI02000235">
    <property type="protein sequence ID" value="MFO7193567.1"/>
    <property type="molecule type" value="Genomic_DNA"/>
</dbReference>
<organism evidence="2 3">
    <name type="scientific">Thermocrispum agreste</name>
    <dbReference type="NCBI Taxonomy" id="37925"/>
    <lineage>
        <taxon>Bacteria</taxon>
        <taxon>Bacillati</taxon>
        <taxon>Actinomycetota</taxon>
        <taxon>Actinomycetes</taxon>
        <taxon>Pseudonocardiales</taxon>
        <taxon>Pseudonocardiaceae</taxon>
        <taxon>Thermocrispum</taxon>
    </lineage>
</organism>
<evidence type="ECO:0000313" key="2">
    <source>
        <dbReference type="EMBL" id="MFO7193567.1"/>
    </source>
</evidence>
<evidence type="ECO:0000256" key="1">
    <source>
        <dbReference type="SAM" id="MobiDB-lite"/>
    </source>
</evidence>
<name>A0ABD6FI57_9PSEU</name>
<feature type="compositionally biased region" description="Basic and acidic residues" evidence="1">
    <location>
        <begin position="57"/>
        <end position="74"/>
    </location>
</feature>
<reference evidence="2 3" key="1">
    <citation type="journal article" date="2021" name="BMC Genomics">
        <title>Genome-resolved metagenome and metatranscriptome analyses of thermophilic composting reveal key bacterial players and their metabolic interactions.</title>
        <authorList>
            <person name="Braga L.P.P."/>
            <person name="Pereira R.V."/>
            <person name="Martins L.F."/>
            <person name="Moura L.M.S."/>
            <person name="Sanchez F.B."/>
            <person name="Patane J.S.L."/>
            <person name="da Silva A.M."/>
            <person name="Setubal J.C."/>
        </authorList>
    </citation>
    <scope>NUCLEOTIDE SEQUENCE [LARGE SCALE GENOMIC DNA]</scope>
    <source>
        <strain evidence="2">ZC4RG45</strain>
    </source>
</reference>
<protein>
    <submittedName>
        <fullName evidence="2">Uncharacterized protein</fullName>
    </submittedName>
</protein>
<proteinExistence type="predicted"/>
<feature type="compositionally biased region" description="Low complexity" evidence="1">
    <location>
        <begin position="29"/>
        <end position="40"/>
    </location>
</feature>
<evidence type="ECO:0000313" key="3">
    <source>
        <dbReference type="Proteomes" id="UP000249324"/>
    </source>
</evidence>
<gene>
    <name evidence="2" type="ORF">DIU77_015100</name>
</gene>
<comment type="caution">
    <text evidence="2">The sequence shown here is derived from an EMBL/GenBank/DDBJ whole genome shotgun (WGS) entry which is preliminary data.</text>
</comment>
<feature type="region of interest" description="Disordered" evidence="1">
    <location>
        <begin position="1"/>
        <end position="74"/>
    </location>
</feature>
<feature type="region of interest" description="Disordered" evidence="1">
    <location>
        <begin position="104"/>
        <end position="126"/>
    </location>
</feature>